<evidence type="ECO:0000256" key="5">
    <source>
        <dbReference type="ARBA" id="ARBA00022807"/>
    </source>
</evidence>
<gene>
    <name evidence="7" type="ORF">TCARB_0622</name>
</gene>
<evidence type="ECO:0000256" key="3">
    <source>
        <dbReference type="ARBA" id="ARBA00022670"/>
    </source>
</evidence>
<dbReference type="GO" id="GO:0016920">
    <property type="term" value="F:pyroglutamyl-peptidase activity"/>
    <property type="evidence" value="ECO:0007669"/>
    <property type="project" value="UniProtKB-EC"/>
</dbReference>
<evidence type="ECO:0000256" key="6">
    <source>
        <dbReference type="PROSITE-ProRule" id="PRU10077"/>
    </source>
</evidence>
<dbReference type="PRINTS" id="PR00706">
    <property type="entry name" value="PYROGLUPTASE"/>
</dbReference>
<dbReference type="KEGG" id="tcb:TCARB_0622"/>
<dbReference type="CDD" id="cd00501">
    <property type="entry name" value="Peptidase_C15"/>
    <property type="match status" value="1"/>
</dbReference>
<keyword evidence="3" id="KW-0645">Protease</keyword>
<dbReference type="InterPro" id="IPR016125">
    <property type="entry name" value="Peptidase_C15-like"/>
</dbReference>
<dbReference type="InterPro" id="IPR000816">
    <property type="entry name" value="Peptidase_C15"/>
</dbReference>
<dbReference type="RefSeq" id="WP_020963183.1">
    <property type="nucleotide sequence ID" value="NZ_CP007493.1"/>
</dbReference>
<dbReference type="PANTHER" id="PTHR23402:SF1">
    <property type="entry name" value="PYROGLUTAMYL-PEPTIDASE I"/>
    <property type="match status" value="1"/>
</dbReference>
<keyword evidence="5" id="KW-0788">Thiol protease</keyword>
<name>A0A3G1A6D1_9CREN</name>
<evidence type="ECO:0000313" key="7">
    <source>
        <dbReference type="EMBL" id="AJB41678.1"/>
    </source>
</evidence>
<dbReference type="NCBIfam" id="TIGR00504">
    <property type="entry name" value="pyro_pdase"/>
    <property type="match status" value="1"/>
</dbReference>
<dbReference type="Pfam" id="PF01470">
    <property type="entry name" value="Peptidase_C15"/>
    <property type="match status" value="1"/>
</dbReference>
<dbReference type="InterPro" id="IPR033694">
    <property type="entry name" value="PGPEP1_Cys_AS"/>
</dbReference>
<dbReference type="EC" id="3.4.19.3" evidence="6"/>
<dbReference type="Proteomes" id="UP000266720">
    <property type="component" value="Chromosome"/>
</dbReference>
<sequence>MKILLSGFGPFGEEDTNPSEIVATRVAEKLREAGHEARHVVLPVAYRRAKAILEQVVGELRPDIAIALGLYGGITHVRVERVALNMMDFSIPDVDGEKPQDLPIDPEGPTAYLASIPTRRVVERLKEEGIPASLSYSAGTYLCNYVMYTLLRLSDRTGYPRRAGFIHIPYTIDIASRKKGLPASLPLDVLVKGVLIAVEETIKEIEKEK</sequence>
<dbReference type="GO" id="GO:0005829">
    <property type="term" value="C:cytosol"/>
    <property type="evidence" value="ECO:0007669"/>
    <property type="project" value="InterPro"/>
</dbReference>
<evidence type="ECO:0000256" key="1">
    <source>
        <dbReference type="ARBA" id="ARBA00006641"/>
    </source>
</evidence>
<proteinExistence type="inferred from homology"/>
<dbReference type="EMBL" id="CP007493">
    <property type="protein sequence ID" value="AJB41678.1"/>
    <property type="molecule type" value="Genomic_DNA"/>
</dbReference>
<dbReference type="InterPro" id="IPR029762">
    <property type="entry name" value="PGP-I_bact-type"/>
</dbReference>
<keyword evidence="2" id="KW-0963">Cytoplasm</keyword>
<dbReference type="STRING" id="697581.TCARB_0622"/>
<dbReference type="AlphaFoldDB" id="A0A3G1A6D1"/>
<dbReference type="GeneID" id="25406070"/>
<evidence type="ECO:0000313" key="8">
    <source>
        <dbReference type="Proteomes" id="UP000266720"/>
    </source>
</evidence>
<accession>A0A3G1A6D1</accession>
<comment type="similarity">
    <text evidence="1">Belongs to the peptidase C15 family.</text>
</comment>
<dbReference type="InterPro" id="IPR036440">
    <property type="entry name" value="Peptidase_C15-like_sf"/>
</dbReference>
<organism evidence="7 8">
    <name type="scientific">Thermofilum adornatum 1505</name>
    <dbReference type="NCBI Taxonomy" id="697581"/>
    <lineage>
        <taxon>Archaea</taxon>
        <taxon>Thermoproteota</taxon>
        <taxon>Thermoprotei</taxon>
        <taxon>Thermofilales</taxon>
        <taxon>Thermofilaceae</taxon>
        <taxon>Thermofilum</taxon>
    </lineage>
</organism>
<evidence type="ECO:0000256" key="4">
    <source>
        <dbReference type="ARBA" id="ARBA00022801"/>
    </source>
</evidence>
<dbReference type="PROSITE" id="PS01334">
    <property type="entry name" value="PYRASE_CYS"/>
    <property type="match status" value="1"/>
</dbReference>
<dbReference type="PANTHER" id="PTHR23402">
    <property type="entry name" value="PROTEASE FAMILY C15 PYROGLUTAMYL-PEPTIDASE I-RELATED"/>
    <property type="match status" value="1"/>
</dbReference>
<dbReference type="PIRSF" id="PIRSF015592">
    <property type="entry name" value="Prld-crbxl_pptds"/>
    <property type="match status" value="1"/>
</dbReference>
<keyword evidence="4 7" id="KW-0378">Hydrolase</keyword>
<reference evidence="8" key="1">
    <citation type="book" date="2010" name="EXTREMOPHILES" publisher="0:0-0">
        <title>Complete genome sequences of ten hyperthermophilic archaea reveal their metabolic capabilities and possible ecological roles.</title>
        <editorList>
            <person name="?"/>
        </editorList>
        <authorList>
            <person name="Ravin N.V."/>
            <person name="Mardanov A.V."/>
            <person name="Bonch-Osmolovskaya E.A."/>
            <person name="Skryabin K.G."/>
        </authorList>
    </citation>
    <scope>NUCLEOTIDE SEQUENCE [LARGE SCALE GENOMIC DNA]</scope>
    <source>
        <strain evidence="8">1505</strain>
    </source>
</reference>
<dbReference type="GO" id="GO:0006508">
    <property type="term" value="P:proteolysis"/>
    <property type="evidence" value="ECO:0007669"/>
    <property type="project" value="UniProtKB-KW"/>
</dbReference>
<evidence type="ECO:0000256" key="2">
    <source>
        <dbReference type="ARBA" id="ARBA00022490"/>
    </source>
</evidence>
<dbReference type="GeneID" id="16574182"/>
<feature type="active site" evidence="6">
    <location>
        <position position="143"/>
    </location>
</feature>
<protein>
    <recommendedName>
        <fullName evidence="6">Pyroglutamyl-peptidase I</fullName>
        <ecNumber evidence="6">3.4.19.3</ecNumber>
    </recommendedName>
</protein>
<dbReference type="SUPFAM" id="SSF53182">
    <property type="entry name" value="Pyrrolidone carboxyl peptidase (pyroglutamate aminopeptidase)"/>
    <property type="match status" value="1"/>
</dbReference>
<comment type="catalytic activity">
    <reaction evidence="6">
        <text>Release of an N-terminal pyroglutamyl group from a polypeptide, the second amino acid generally not being Pro.</text>
        <dbReference type="EC" id="3.4.19.3"/>
    </reaction>
</comment>
<dbReference type="Gene3D" id="3.40.630.20">
    <property type="entry name" value="Peptidase C15, pyroglutamyl peptidase I-like"/>
    <property type="match status" value="1"/>
</dbReference>